<keyword evidence="3" id="KW-1185">Reference proteome</keyword>
<dbReference type="OrthoDB" id="1698854at2"/>
<protein>
    <recommendedName>
        <fullName evidence="4">DUF1294 domain-containing protein</fullName>
    </recommendedName>
</protein>
<comment type="caution">
    <text evidence="2">The sequence shown here is derived from an EMBL/GenBank/DDBJ whole genome shotgun (WGS) entry which is preliminary data.</text>
</comment>
<evidence type="ECO:0000313" key="2">
    <source>
        <dbReference type="EMBL" id="GCE07504.1"/>
    </source>
</evidence>
<dbReference type="InterPro" id="IPR010718">
    <property type="entry name" value="DUF1294"/>
</dbReference>
<reference evidence="3" key="1">
    <citation type="submission" date="2018-12" db="EMBL/GenBank/DDBJ databases">
        <title>Tengunoibacter tsumagoiensis gen. nov., sp. nov., Dictyobacter kobayashii sp. nov., D. alpinus sp. nov., and D. joshuensis sp. nov. and description of Dictyobacteraceae fam. nov. within the order Ktedonobacterales isolated from Tengu-no-mugimeshi.</title>
        <authorList>
            <person name="Wang C.M."/>
            <person name="Zheng Y."/>
            <person name="Sakai Y."/>
            <person name="Toyoda A."/>
            <person name="Minakuchi Y."/>
            <person name="Abe K."/>
            <person name="Yokota A."/>
            <person name="Yabe S."/>
        </authorList>
    </citation>
    <scope>NUCLEOTIDE SEQUENCE [LARGE SCALE GENOMIC DNA]</scope>
    <source>
        <strain evidence="3">S-27</strain>
    </source>
</reference>
<feature type="transmembrane region" description="Helical" evidence="1">
    <location>
        <begin position="36"/>
        <end position="57"/>
    </location>
</feature>
<dbReference type="AlphaFoldDB" id="A0A401ZL15"/>
<evidence type="ECO:0000256" key="1">
    <source>
        <dbReference type="SAM" id="Phobius"/>
    </source>
</evidence>
<keyword evidence="1" id="KW-1133">Transmembrane helix</keyword>
<dbReference type="PIRSF" id="PIRSF002599">
    <property type="entry name" value="Cold_shock_A"/>
    <property type="match status" value="1"/>
</dbReference>
<keyword evidence="1" id="KW-0812">Transmembrane</keyword>
<sequence>MYLFLGYLLVINILTFVVYGWDKRAAKMGMRRVPENVLLFLAFIGGTPAAYAARAYFRHKTIKQPFSTRLRLILIVQIVVVVLSLLFFFRGQA</sequence>
<dbReference type="Pfam" id="PF06961">
    <property type="entry name" value="DUF1294"/>
    <property type="match status" value="1"/>
</dbReference>
<dbReference type="Proteomes" id="UP000287224">
    <property type="component" value="Unassembled WGS sequence"/>
</dbReference>
<keyword evidence="1" id="KW-0472">Membrane</keyword>
<dbReference type="EMBL" id="BIFQ01000001">
    <property type="protein sequence ID" value="GCE07504.1"/>
    <property type="molecule type" value="Genomic_DNA"/>
</dbReference>
<dbReference type="InterPro" id="IPR012156">
    <property type="entry name" value="Cold_shock_CspA"/>
</dbReference>
<name>A0A401ZL15_9CHLR</name>
<feature type="transmembrane region" description="Helical" evidence="1">
    <location>
        <begin position="69"/>
        <end position="89"/>
    </location>
</feature>
<gene>
    <name evidence="2" type="ORF">KDAU_48330</name>
</gene>
<accession>A0A401ZL15</accession>
<dbReference type="GO" id="GO:0003676">
    <property type="term" value="F:nucleic acid binding"/>
    <property type="evidence" value="ECO:0007669"/>
    <property type="project" value="InterPro"/>
</dbReference>
<dbReference type="RefSeq" id="WP_126598814.1">
    <property type="nucleotide sequence ID" value="NZ_BIFQ01000001.1"/>
</dbReference>
<proteinExistence type="predicted"/>
<evidence type="ECO:0000313" key="3">
    <source>
        <dbReference type="Proteomes" id="UP000287224"/>
    </source>
</evidence>
<evidence type="ECO:0008006" key="4">
    <source>
        <dbReference type="Google" id="ProtNLM"/>
    </source>
</evidence>
<organism evidence="2 3">
    <name type="scientific">Dictyobacter aurantiacus</name>
    <dbReference type="NCBI Taxonomy" id="1936993"/>
    <lineage>
        <taxon>Bacteria</taxon>
        <taxon>Bacillati</taxon>
        <taxon>Chloroflexota</taxon>
        <taxon>Ktedonobacteria</taxon>
        <taxon>Ktedonobacterales</taxon>
        <taxon>Dictyobacteraceae</taxon>
        <taxon>Dictyobacter</taxon>
    </lineage>
</organism>